<reference evidence="1 2" key="1">
    <citation type="journal article" date="2018" name="PLoS Genet.">
        <title>Population sequencing reveals clonal diversity and ancestral inbreeding in the grapevine cultivar Chardonnay.</title>
        <authorList>
            <person name="Roach M.J."/>
            <person name="Johnson D.L."/>
            <person name="Bohlmann J."/>
            <person name="van Vuuren H.J."/>
            <person name="Jones S.J."/>
            <person name="Pretorius I.S."/>
            <person name="Schmidt S.A."/>
            <person name="Borneman A.R."/>
        </authorList>
    </citation>
    <scope>NUCLEOTIDE SEQUENCE [LARGE SCALE GENOMIC DNA]</scope>
    <source>
        <strain evidence="2">cv. Chardonnay</strain>
        <tissue evidence="1">Leaf</tissue>
    </source>
</reference>
<proteinExistence type="predicted"/>
<dbReference type="EMBL" id="QGNW01000260">
    <property type="protein sequence ID" value="RVW80810.1"/>
    <property type="molecule type" value="Genomic_DNA"/>
</dbReference>
<evidence type="ECO:0000313" key="1">
    <source>
        <dbReference type="EMBL" id="RVW80810.1"/>
    </source>
</evidence>
<organism evidence="1 2">
    <name type="scientific">Vitis vinifera</name>
    <name type="common">Grape</name>
    <dbReference type="NCBI Taxonomy" id="29760"/>
    <lineage>
        <taxon>Eukaryota</taxon>
        <taxon>Viridiplantae</taxon>
        <taxon>Streptophyta</taxon>
        <taxon>Embryophyta</taxon>
        <taxon>Tracheophyta</taxon>
        <taxon>Spermatophyta</taxon>
        <taxon>Magnoliopsida</taxon>
        <taxon>eudicotyledons</taxon>
        <taxon>Gunneridae</taxon>
        <taxon>Pentapetalae</taxon>
        <taxon>rosids</taxon>
        <taxon>Vitales</taxon>
        <taxon>Vitaceae</taxon>
        <taxon>Viteae</taxon>
        <taxon>Vitis</taxon>
    </lineage>
</organism>
<accession>A0A438H8D0</accession>
<sequence>MLGMMFFGLVVGFELALVMSFSSLSAYKWDLHVFDLPPFDQLPSRLSHPNRPLISILTAICQLDNNNFSGAEIPISYGNLSNLVKL</sequence>
<comment type="caution">
    <text evidence="1">The sequence shown here is derived from an EMBL/GenBank/DDBJ whole genome shotgun (WGS) entry which is preliminary data.</text>
</comment>
<dbReference type="AlphaFoldDB" id="A0A438H8D0"/>
<name>A0A438H8D0_VITVI</name>
<dbReference type="Proteomes" id="UP000288805">
    <property type="component" value="Unassembled WGS sequence"/>
</dbReference>
<protein>
    <submittedName>
        <fullName evidence="1">Uncharacterized protein</fullName>
    </submittedName>
</protein>
<evidence type="ECO:0000313" key="2">
    <source>
        <dbReference type="Proteomes" id="UP000288805"/>
    </source>
</evidence>
<gene>
    <name evidence="1" type="ORF">CK203_047851</name>
</gene>